<accession>A0ABU1DLI6</accession>
<dbReference type="RefSeq" id="WP_309394945.1">
    <property type="nucleotide sequence ID" value="NZ_JADBEO010000081.1"/>
</dbReference>
<gene>
    <name evidence="1" type="ORF">IHQ68_19710</name>
</gene>
<name>A0ABU1DLI6_9HYPH</name>
<evidence type="ECO:0000313" key="1">
    <source>
        <dbReference type="EMBL" id="MDR4308854.1"/>
    </source>
</evidence>
<sequence length="91" mass="10632">MAVSGRVQVIHEVSLSQPDDWTLCLQWCRYFYDDGSDETGYRFIWRRPKSRHLQGARGQARLPSMRVMRKLMQMADDANWGHLVGTGDELF</sequence>
<keyword evidence="2" id="KW-1185">Reference proteome</keyword>
<proteinExistence type="predicted"/>
<dbReference type="EMBL" id="JADBEO010000081">
    <property type="protein sequence ID" value="MDR4308854.1"/>
    <property type="molecule type" value="Genomic_DNA"/>
</dbReference>
<comment type="caution">
    <text evidence="1">The sequence shown here is derived from an EMBL/GenBank/DDBJ whole genome shotgun (WGS) entry which is preliminary data.</text>
</comment>
<protein>
    <submittedName>
        <fullName evidence="1">Uncharacterized protein</fullName>
    </submittedName>
</protein>
<organism evidence="1 2">
    <name type="scientific">Chelatococcus sambhunathii</name>
    <dbReference type="NCBI Taxonomy" id="363953"/>
    <lineage>
        <taxon>Bacteria</taxon>
        <taxon>Pseudomonadati</taxon>
        <taxon>Pseudomonadota</taxon>
        <taxon>Alphaproteobacteria</taxon>
        <taxon>Hyphomicrobiales</taxon>
        <taxon>Chelatococcaceae</taxon>
        <taxon>Chelatococcus</taxon>
    </lineage>
</organism>
<evidence type="ECO:0000313" key="2">
    <source>
        <dbReference type="Proteomes" id="UP001181622"/>
    </source>
</evidence>
<reference evidence="1" key="1">
    <citation type="submission" date="2020-10" db="EMBL/GenBank/DDBJ databases">
        <authorList>
            <person name="Abbas A."/>
            <person name="Razzaq R."/>
            <person name="Waqas M."/>
            <person name="Abbas N."/>
            <person name="Nielsen T.K."/>
            <person name="Hansen L.H."/>
            <person name="Hussain S."/>
            <person name="Shahid M."/>
        </authorList>
    </citation>
    <scope>NUCLEOTIDE SEQUENCE</scope>
    <source>
        <strain evidence="1">S14</strain>
    </source>
</reference>
<dbReference type="Proteomes" id="UP001181622">
    <property type="component" value="Unassembled WGS sequence"/>
</dbReference>